<keyword evidence="4 5" id="KW-0720">Serine protease</keyword>
<organism evidence="8 9">
    <name type="scientific">Paenibacillus kribbensis</name>
    <dbReference type="NCBI Taxonomy" id="172713"/>
    <lineage>
        <taxon>Bacteria</taxon>
        <taxon>Bacillati</taxon>
        <taxon>Bacillota</taxon>
        <taxon>Bacilli</taxon>
        <taxon>Bacillales</taxon>
        <taxon>Paenibacillaceae</taxon>
        <taxon>Paenibacillus</taxon>
    </lineage>
</organism>
<proteinExistence type="inferred from homology"/>
<evidence type="ECO:0000259" key="7">
    <source>
        <dbReference type="Pfam" id="PF00082"/>
    </source>
</evidence>
<dbReference type="InterPro" id="IPR034202">
    <property type="entry name" value="Subtilisin_Carlsberg-like"/>
</dbReference>
<evidence type="ECO:0000313" key="9">
    <source>
        <dbReference type="Proteomes" id="UP000214666"/>
    </source>
</evidence>
<dbReference type="InterPro" id="IPR023827">
    <property type="entry name" value="Peptidase_S8_Asp-AS"/>
</dbReference>
<dbReference type="EMBL" id="CP020028">
    <property type="protein sequence ID" value="ASR47823.1"/>
    <property type="molecule type" value="Genomic_DNA"/>
</dbReference>
<dbReference type="PROSITE" id="PS00136">
    <property type="entry name" value="SUBTILASE_ASP"/>
    <property type="match status" value="1"/>
</dbReference>
<gene>
    <name evidence="8" type="ORF">B4V02_14605</name>
</gene>
<evidence type="ECO:0000256" key="6">
    <source>
        <dbReference type="RuleBase" id="RU003355"/>
    </source>
</evidence>
<dbReference type="PROSITE" id="PS00137">
    <property type="entry name" value="SUBTILASE_HIS"/>
    <property type="match status" value="1"/>
</dbReference>
<keyword evidence="3 5" id="KW-0378">Hydrolase</keyword>
<dbReference type="GO" id="GO:0006508">
    <property type="term" value="P:proteolysis"/>
    <property type="evidence" value="ECO:0007669"/>
    <property type="project" value="UniProtKB-KW"/>
</dbReference>
<dbReference type="InterPro" id="IPR015500">
    <property type="entry name" value="Peptidase_S8_subtilisin-rel"/>
</dbReference>
<dbReference type="Pfam" id="PF00082">
    <property type="entry name" value="Peptidase_S8"/>
    <property type="match status" value="1"/>
</dbReference>
<evidence type="ECO:0000256" key="3">
    <source>
        <dbReference type="ARBA" id="ARBA00022801"/>
    </source>
</evidence>
<evidence type="ECO:0000256" key="1">
    <source>
        <dbReference type="ARBA" id="ARBA00011073"/>
    </source>
</evidence>
<dbReference type="CDD" id="cd07477">
    <property type="entry name" value="Peptidases_S8_Subtilisin_subset"/>
    <property type="match status" value="1"/>
</dbReference>
<dbReference type="Proteomes" id="UP000214666">
    <property type="component" value="Chromosome"/>
</dbReference>
<dbReference type="Gene3D" id="3.40.50.200">
    <property type="entry name" value="Peptidase S8/S53 domain"/>
    <property type="match status" value="1"/>
</dbReference>
<evidence type="ECO:0000256" key="2">
    <source>
        <dbReference type="ARBA" id="ARBA00022670"/>
    </source>
</evidence>
<dbReference type="RefSeq" id="WP_094155372.1">
    <property type="nucleotide sequence ID" value="NZ_CP020028.1"/>
</dbReference>
<sequence>MERKVHIIPYQVIKQEQQANEIPRGVELIQAPAVWNQTRGRGVKVAVLDTGCDSDHPDLKERIIGGRNFTDDDEGDPEIFKDYNSHGTHVAGTIAAAENEHGVVGVAPEADLLIIKVLNKQGSGQYDWIIQGIYYAIEQKADIISMSLGGPEDVPELHEAVQKAVASQILVICAAGNEGDGDDRTDELGYPGCYNEVISVGAVNFDRHASEFSNSNNEVDLVAPGEDILSTVPGGKYATFSGTSMATPHVAGALALIKQLANARFERNLTEPELYAQLIKRTIPLGNSPKLEGNGLLYLTAVEELSRIFDTQRVAGILSAASNKSLL</sequence>
<keyword evidence="9" id="KW-1185">Reference proteome</keyword>
<evidence type="ECO:0000256" key="4">
    <source>
        <dbReference type="ARBA" id="ARBA00022825"/>
    </source>
</evidence>
<dbReference type="GO" id="GO:0004252">
    <property type="term" value="F:serine-type endopeptidase activity"/>
    <property type="evidence" value="ECO:0007669"/>
    <property type="project" value="UniProtKB-UniRule"/>
</dbReference>
<protein>
    <submittedName>
        <fullName evidence="8">Serine protease</fullName>
    </submittedName>
</protein>
<feature type="domain" description="Peptidase S8/S53" evidence="7">
    <location>
        <begin position="40"/>
        <end position="283"/>
    </location>
</feature>
<dbReference type="InterPro" id="IPR022398">
    <property type="entry name" value="Peptidase_S8_His-AS"/>
</dbReference>
<dbReference type="PROSITE" id="PS00138">
    <property type="entry name" value="SUBTILASE_SER"/>
    <property type="match status" value="1"/>
</dbReference>
<dbReference type="AlphaFoldDB" id="A0A222WPT1"/>
<reference evidence="8 9" key="1">
    <citation type="submission" date="2017-03" db="EMBL/GenBank/DDBJ databases">
        <title>Complete genome sequence of Paenibacillus Kribbensis producing bioflocculants.</title>
        <authorList>
            <person name="Lee H.-G."/>
            <person name="Oh H.-M."/>
        </authorList>
    </citation>
    <scope>NUCLEOTIDE SEQUENCE [LARGE SCALE GENOMIC DNA]</scope>
    <source>
        <strain evidence="8 9">AM49</strain>
    </source>
</reference>
<dbReference type="PANTHER" id="PTHR43399">
    <property type="entry name" value="SUBTILISIN-RELATED"/>
    <property type="match status" value="1"/>
</dbReference>
<dbReference type="InterPro" id="IPR000209">
    <property type="entry name" value="Peptidase_S8/S53_dom"/>
</dbReference>
<dbReference type="PANTHER" id="PTHR43399:SF4">
    <property type="entry name" value="CELL WALL-ASSOCIATED PROTEASE"/>
    <property type="match status" value="1"/>
</dbReference>
<dbReference type="KEGG" id="pkb:B4V02_14605"/>
<dbReference type="PROSITE" id="PS51892">
    <property type="entry name" value="SUBTILASE"/>
    <property type="match status" value="1"/>
</dbReference>
<evidence type="ECO:0000313" key="8">
    <source>
        <dbReference type="EMBL" id="ASR47823.1"/>
    </source>
</evidence>
<dbReference type="InterPro" id="IPR036852">
    <property type="entry name" value="Peptidase_S8/S53_dom_sf"/>
</dbReference>
<accession>A0A222WPT1</accession>
<dbReference type="InterPro" id="IPR023828">
    <property type="entry name" value="Peptidase_S8_Ser-AS"/>
</dbReference>
<feature type="active site" description="Charge relay system" evidence="5">
    <location>
        <position position="86"/>
    </location>
</feature>
<comment type="similarity">
    <text evidence="1 5 6">Belongs to the peptidase S8 family.</text>
</comment>
<feature type="active site" description="Charge relay system" evidence="5">
    <location>
        <position position="244"/>
    </location>
</feature>
<dbReference type="InterPro" id="IPR051048">
    <property type="entry name" value="Peptidase_S8/S53_subtilisin"/>
</dbReference>
<dbReference type="PRINTS" id="PR00723">
    <property type="entry name" value="SUBTILISIN"/>
</dbReference>
<dbReference type="STRING" id="172713.GCA_001705305_01682"/>
<name>A0A222WPT1_9BACL</name>
<dbReference type="OrthoDB" id="9798386at2"/>
<evidence type="ECO:0000256" key="5">
    <source>
        <dbReference type="PROSITE-ProRule" id="PRU01240"/>
    </source>
</evidence>
<feature type="active site" description="Charge relay system" evidence="5">
    <location>
        <position position="49"/>
    </location>
</feature>
<keyword evidence="2 5" id="KW-0645">Protease</keyword>
<dbReference type="SUPFAM" id="SSF52743">
    <property type="entry name" value="Subtilisin-like"/>
    <property type="match status" value="1"/>
</dbReference>